<dbReference type="PROSITE" id="PS50600">
    <property type="entry name" value="ULP_PROTEASE"/>
    <property type="match status" value="1"/>
</dbReference>
<evidence type="ECO:0000256" key="2">
    <source>
        <dbReference type="ARBA" id="ARBA00022670"/>
    </source>
</evidence>
<evidence type="ECO:0000313" key="6">
    <source>
        <dbReference type="EMBL" id="RYR63779.1"/>
    </source>
</evidence>
<dbReference type="InterPro" id="IPR003653">
    <property type="entry name" value="Peptidase_C48_C"/>
</dbReference>
<feature type="compositionally biased region" description="Low complexity" evidence="4">
    <location>
        <begin position="270"/>
        <end position="282"/>
    </location>
</feature>
<protein>
    <recommendedName>
        <fullName evidence="5">Ubiquitin-like protease family profile domain-containing protein</fullName>
    </recommendedName>
</protein>
<dbReference type="Gene3D" id="3.40.395.10">
    <property type="entry name" value="Adenoviral Proteinase, Chain A"/>
    <property type="match status" value="1"/>
</dbReference>
<gene>
    <name evidence="6" type="ORF">Ahy_A04g021533</name>
</gene>
<feature type="region of interest" description="Disordered" evidence="4">
    <location>
        <begin position="592"/>
        <end position="625"/>
    </location>
</feature>
<proteinExistence type="inferred from homology"/>
<reference evidence="6 7" key="1">
    <citation type="submission" date="2019-01" db="EMBL/GenBank/DDBJ databases">
        <title>Sequencing of cultivated peanut Arachis hypogaea provides insights into genome evolution and oil improvement.</title>
        <authorList>
            <person name="Chen X."/>
        </authorList>
    </citation>
    <scope>NUCLEOTIDE SEQUENCE [LARGE SCALE GENOMIC DNA]</scope>
    <source>
        <strain evidence="7">cv. Fuhuasheng</strain>
        <tissue evidence="6">Leaves</tissue>
    </source>
</reference>
<feature type="compositionally biased region" description="Basic and acidic residues" evidence="4">
    <location>
        <begin position="597"/>
        <end position="610"/>
    </location>
</feature>
<evidence type="ECO:0000259" key="5">
    <source>
        <dbReference type="PROSITE" id="PS50600"/>
    </source>
</evidence>
<sequence>MGDSSTSSTSSISQGTFKTTKPSHFRAKIKFQNIEIVVRKLHQNTINFSVKNLKKKQTKNTQLSEKMAARNQTKDLKCATHLLNDKFRNMTEEKKAIVRDLGFGELMHIPPLRVDHQLLRELAKNFKLGENKLKTGYGSFHITPKKIGDALGINATGDLFPEKVDYKKLSDDDKIIYRRFQGKTLKSLTDEMMEIGVGNEEERLMGITDYQEKKKKAINGCLFALMIIYFHLSKNKGKNRVERPPKPWIANWTKEQLVKRMNEEKEEILTEITDSDTSTSESEAQEDSEDSGIKHPGKKGKKMDSRKRKQREEESDSDSESESEPSDESEESSPGKKEKKKKKTKTTPKETPQKKKKVVVEDSPPEEDQYFYGETYEISSDELDELLGENVHKSAAEGDNQADLRSTEGRYVSSETLPAVNLGSDDPSSQGRTEQSSVNQPSQSMLTPDDSNMMVVREQTPSEALAIVPIQFFVPPSQQTTTDADSEPTPMLQIEGARETTPETPKQHQETTPKLPPAPTKIHPDAEDAAALLMMARTAAYVPKIDPGMPSFSLGLTDSSQEGASTQETEREKSPETATMLEQLDSLVQKLASSASKGKDESPKIQRETGGESSAKFETPGGINQIPDDMKEKCYIWGTRLKEDAKGDTNEFEEICTLTGQGEYILMRTHLASLQANSDIESQIVSAICLILNQKKENRFQAQIYCLPPDIVSMALSDHLRGEFISPKTNREFMVEAYPSFIPFIDRKKLSSHPYIFAPVCHSGHWWLWLINTRTRKCQILDLLHKKAPSDEIKDINKFTGYVFSRLIAYAGGKPLEKGEKEKEIKAPYVKISGQKTSYDCAISVMKWLELIEPENIKKGKYEWDNWTQEEVDHYRVEYASRILFSEMNKQRDRAIRESSAIRLSKPSSVLLSPFCQINSEDIENG</sequence>
<evidence type="ECO:0000256" key="1">
    <source>
        <dbReference type="ARBA" id="ARBA00005234"/>
    </source>
</evidence>
<dbReference type="SUPFAM" id="SSF54001">
    <property type="entry name" value="Cysteine proteinases"/>
    <property type="match status" value="1"/>
</dbReference>
<feature type="domain" description="Ubiquitin-like protease family profile" evidence="5">
    <location>
        <begin position="664"/>
        <end position="852"/>
    </location>
</feature>
<accession>A0A445DKR9</accession>
<dbReference type="Pfam" id="PF02902">
    <property type="entry name" value="Peptidase_C48"/>
    <property type="match status" value="1"/>
</dbReference>
<keyword evidence="2" id="KW-0645">Protease</keyword>
<feature type="compositionally biased region" description="Basic residues" evidence="4">
    <location>
        <begin position="295"/>
        <end position="309"/>
    </location>
</feature>
<evidence type="ECO:0000256" key="4">
    <source>
        <dbReference type="SAM" id="MobiDB-lite"/>
    </source>
</evidence>
<evidence type="ECO:0000313" key="7">
    <source>
        <dbReference type="Proteomes" id="UP000289738"/>
    </source>
</evidence>
<dbReference type="EMBL" id="SDMP01000004">
    <property type="protein sequence ID" value="RYR63779.1"/>
    <property type="molecule type" value="Genomic_DNA"/>
</dbReference>
<name>A0A445DKR9_ARAHY</name>
<feature type="region of interest" description="Disordered" evidence="4">
    <location>
        <begin position="270"/>
        <end position="460"/>
    </location>
</feature>
<evidence type="ECO:0000256" key="3">
    <source>
        <dbReference type="ARBA" id="ARBA00022801"/>
    </source>
</evidence>
<keyword evidence="3" id="KW-0378">Hydrolase</keyword>
<feature type="compositionally biased region" description="Polar residues" evidence="4">
    <location>
        <begin position="426"/>
        <end position="450"/>
    </location>
</feature>
<comment type="caution">
    <text evidence="6">The sequence shown here is derived from an EMBL/GenBank/DDBJ whole genome shotgun (WGS) entry which is preliminary data.</text>
</comment>
<feature type="region of interest" description="Disordered" evidence="4">
    <location>
        <begin position="476"/>
        <end position="523"/>
    </location>
</feature>
<organism evidence="6 7">
    <name type="scientific">Arachis hypogaea</name>
    <name type="common">Peanut</name>
    <dbReference type="NCBI Taxonomy" id="3818"/>
    <lineage>
        <taxon>Eukaryota</taxon>
        <taxon>Viridiplantae</taxon>
        <taxon>Streptophyta</taxon>
        <taxon>Embryophyta</taxon>
        <taxon>Tracheophyta</taxon>
        <taxon>Spermatophyta</taxon>
        <taxon>Magnoliopsida</taxon>
        <taxon>eudicotyledons</taxon>
        <taxon>Gunneridae</taxon>
        <taxon>Pentapetalae</taxon>
        <taxon>rosids</taxon>
        <taxon>fabids</taxon>
        <taxon>Fabales</taxon>
        <taxon>Fabaceae</taxon>
        <taxon>Papilionoideae</taxon>
        <taxon>50 kb inversion clade</taxon>
        <taxon>dalbergioids sensu lato</taxon>
        <taxon>Dalbergieae</taxon>
        <taxon>Pterocarpus clade</taxon>
        <taxon>Arachis</taxon>
    </lineage>
</organism>
<dbReference type="AlphaFoldDB" id="A0A445DKR9"/>
<feature type="compositionally biased region" description="Basic and acidic residues" evidence="4">
    <location>
        <begin position="496"/>
        <end position="511"/>
    </location>
</feature>
<dbReference type="InterPro" id="IPR038765">
    <property type="entry name" value="Papain-like_cys_pep_sf"/>
</dbReference>
<keyword evidence="7" id="KW-1185">Reference proteome</keyword>
<feature type="compositionally biased region" description="Basic residues" evidence="4">
    <location>
        <begin position="337"/>
        <end position="346"/>
    </location>
</feature>
<dbReference type="Proteomes" id="UP000289738">
    <property type="component" value="Chromosome A04"/>
</dbReference>
<feature type="region of interest" description="Disordered" evidence="4">
    <location>
        <begin position="552"/>
        <end position="578"/>
    </location>
</feature>
<feature type="compositionally biased region" description="Polar residues" evidence="4">
    <location>
        <begin position="554"/>
        <end position="567"/>
    </location>
</feature>
<comment type="similarity">
    <text evidence="1">Belongs to the peptidase C48 family.</text>
</comment>
<feature type="compositionally biased region" description="Acidic residues" evidence="4">
    <location>
        <begin position="313"/>
        <end position="331"/>
    </location>
</feature>
<dbReference type="GO" id="GO:0008234">
    <property type="term" value="F:cysteine-type peptidase activity"/>
    <property type="evidence" value="ECO:0007669"/>
    <property type="project" value="InterPro"/>
</dbReference>
<dbReference type="GO" id="GO:0006508">
    <property type="term" value="P:proteolysis"/>
    <property type="evidence" value="ECO:0007669"/>
    <property type="project" value="UniProtKB-KW"/>
</dbReference>